<protein>
    <submittedName>
        <fullName evidence="1">DUF5020 family protein</fullName>
    </submittedName>
</protein>
<name>A0A4Q5M2Q8_9BACT</name>
<dbReference type="OrthoDB" id="1007128at2"/>
<comment type="caution">
    <text evidence="1">The sequence shown here is derived from an EMBL/GenBank/DDBJ whole genome shotgun (WGS) entry which is preliminary data.</text>
</comment>
<dbReference type="AlphaFoldDB" id="A0A4Q5M2Q8"/>
<dbReference type="Pfam" id="PF16412">
    <property type="entry name" value="DUF5020"/>
    <property type="match status" value="1"/>
</dbReference>
<evidence type="ECO:0000313" key="1">
    <source>
        <dbReference type="EMBL" id="RYU96571.1"/>
    </source>
</evidence>
<organism evidence="1 2">
    <name type="scientific">Emticicia agri</name>
    <dbReference type="NCBI Taxonomy" id="2492393"/>
    <lineage>
        <taxon>Bacteria</taxon>
        <taxon>Pseudomonadati</taxon>
        <taxon>Bacteroidota</taxon>
        <taxon>Cytophagia</taxon>
        <taxon>Cytophagales</taxon>
        <taxon>Leadbetterellaceae</taxon>
        <taxon>Emticicia</taxon>
    </lineage>
</organism>
<proteinExistence type="predicted"/>
<accession>A0A4Q5M2Q8</accession>
<dbReference type="EMBL" id="SEWF01000006">
    <property type="protein sequence ID" value="RYU96571.1"/>
    <property type="molecule type" value="Genomic_DNA"/>
</dbReference>
<sequence length="278" mass="32214">MVCVINVSARFMLQLRSKFFFQANFESTKLKIQMNSRMNTGLIFLSLFFFSFVVLSQDLQIHYDFRHTVDPKLNPRNFPMISFQYFKQLDTVGTGSFLFKVQTFLDGEKNNTNQAFLQVSQSLRFWKPKVYLSLNYSGGLGIAQPSFGYYLRNSFGAGVAYPFQWKGAWLSAAALYRYNAFQKGSHDPQFIFYFGRGFLNYKIFVEGSIVAWTENRDQGVDYTKGQTGKKFAFFGDPQIWFNIKKGLAVGSRISLYYHLLTDKNTIQAYPTIGTRYKF</sequence>
<dbReference type="Proteomes" id="UP000293162">
    <property type="component" value="Unassembled WGS sequence"/>
</dbReference>
<reference evidence="1 2" key="1">
    <citation type="submission" date="2019-02" db="EMBL/GenBank/DDBJ databases">
        <title>Bacterial novel species Emticicia sp. 17J42-9 isolated from soil.</title>
        <authorList>
            <person name="Jung H.-Y."/>
        </authorList>
    </citation>
    <scope>NUCLEOTIDE SEQUENCE [LARGE SCALE GENOMIC DNA]</scope>
    <source>
        <strain evidence="1 2">17J42-9</strain>
    </source>
</reference>
<keyword evidence="2" id="KW-1185">Reference proteome</keyword>
<evidence type="ECO:0000313" key="2">
    <source>
        <dbReference type="Proteomes" id="UP000293162"/>
    </source>
</evidence>
<gene>
    <name evidence="1" type="ORF">EWM59_05315</name>
</gene>